<feature type="domain" description="Peptidase S1" evidence="14">
    <location>
        <begin position="579"/>
        <end position="821"/>
    </location>
</feature>
<dbReference type="SMART" id="SM00020">
    <property type="entry name" value="Tryp_SPc"/>
    <property type="match status" value="1"/>
</dbReference>
<dbReference type="PROSITE" id="PS50068">
    <property type="entry name" value="LDLRA_2"/>
    <property type="match status" value="1"/>
</dbReference>
<dbReference type="PANTHER" id="PTHR48071:SF18">
    <property type="entry name" value="DELETED IN MALIGNANT BRAIN TUMORS 1 PROTEIN-RELATED"/>
    <property type="match status" value="1"/>
</dbReference>
<accession>A0AAE1QLI6</accession>
<evidence type="ECO:0000259" key="15">
    <source>
        <dbReference type="PROSITE" id="PS50287"/>
    </source>
</evidence>
<evidence type="ECO:0000256" key="6">
    <source>
        <dbReference type="ARBA" id="ARBA00022801"/>
    </source>
</evidence>
<keyword evidence="17" id="KW-1185">Reference proteome</keyword>
<keyword evidence="9" id="KW-0472">Membrane</keyword>
<keyword evidence="10 12" id="KW-1015">Disulfide bond</keyword>
<organism evidence="16 17">
    <name type="scientific">Petrolisthes manimaculis</name>
    <dbReference type="NCBI Taxonomy" id="1843537"/>
    <lineage>
        <taxon>Eukaryota</taxon>
        <taxon>Metazoa</taxon>
        <taxon>Ecdysozoa</taxon>
        <taxon>Arthropoda</taxon>
        <taxon>Crustacea</taxon>
        <taxon>Multicrustacea</taxon>
        <taxon>Malacostraca</taxon>
        <taxon>Eumalacostraca</taxon>
        <taxon>Eucarida</taxon>
        <taxon>Decapoda</taxon>
        <taxon>Pleocyemata</taxon>
        <taxon>Anomura</taxon>
        <taxon>Galatheoidea</taxon>
        <taxon>Porcellanidae</taxon>
        <taxon>Petrolisthes</taxon>
    </lineage>
</organism>
<dbReference type="Proteomes" id="UP001292094">
    <property type="component" value="Unassembled WGS sequence"/>
</dbReference>
<dbReference type="EMBL" id="JAWZYT010000066">
    <property type="protein sequence ID" value="KAK4328676.1"/>
    <property type="molecule type" value="Genomic_DNA"/>
</dbReference>
<evidence type="ECO:0000313" key="17">
    <source>
        <dbReference type="Proteomes" id="UP001292094"/>
    </source>
</evidence>
<dbReference type="Pfam" id="PF00057">
    <property type="entry name" value="Ldl_recept_a"/>
    <property type="match status" value="1"/>
</dbReference>
<comment type="caution">
    <text evidence="12">Lacks conserved residue(s) required for the propagation of feature annotation.</text>
</comment>
<comment type="subcellular location">
    <subcellularLocation>
        <location evidence="1">Membrane</location>
        <topology evidence="1">Single-pass membrane protein</topology>
    </subcellularLocation>
</comment>
<dbReference type="PANTHER" id="PTHR48071">
    <property type="entry name" value="SRCR DOMAIN-CONTAINING PROTEIN"/>
    <property type="match status" value="1"/>
</dbReference>
<keyword evidence="8" id="KW-1133">Transmembrane helix</keyword>
<dbReference type="Gene3D" id="3.10.250.10">
    <property type="entry name" value="SRCR-like domain"/>
    <property type="match status" value="3"/>
</dbReference>
<dbReference type="FunFam" id="2.40.10.10:FF:000068">
    <property type="entry name" value="transmembrane protease serine 2"/>
    <property type="match status" value="1"/>
</dbReference>
<evidence type="ECO:0000256" key="9">
    <source>
        <dbReference type="ARBA" id="ARBA00023136"/>
    </source>
</evidence>
<feature type="disulfide bond" evidence="12">
    <location>
        <begin position="536"/>
        <end position="546"/>
    </location>
</feature>
<dbReference type="InterPro" id="IPR009003">
    <property type="entry name" value="Peptidase_S1_PA"/>
</dbReference>
<dbReference type="FunFam" id="3.10.250.10:FF:000016">
    <property type="entry name" value="Scavenger receptor cysteine-rich protein type 12"/>
    <property type="match status" value="2"/>
</dbReference>
<dbReference type="PROSITE" id="PS01209">
    <property type="entry name" value="LDLRA_1"/>
    <property type="match status" value="1"/>
</dbReference>
<dbReference type="PROSITE" id="PS00420">
    <property type="entry name" value="SRCR_1"/>
    <property type="match status" value="3"/>
</dbReference>
<dbReference type="InterPro" id="IPR001190">
    <property type="entry name" value="SRCR"/>
</dbReference>
<dbReference type="PROSITE" id="PS00134">
    <property type="entry name" value="TRYPSIN_HIS"/>
    <property type="match status" value="1"/>
</dbReference>
<keyword evidence="3" id="KW-0812">Transmembrane</keyword>
<dbReference type="GO" id="GO:0016020">
    <property type="term" value="C:membrane"/>
    <property type="evidence" value="ECO:0007669"/>
    <property type="project" value="UniProtKB-SubCell"/>
</dbReference>
<evidence type="ECO:0000256" key="7">
    <source>
        <dbReference type="ARBA" id="ARBA00022825"/>
    </source>
</evidence>
<dbReference type="GO" id="GO:0004252">
    <property type="term" value="F:serine-type endopeptidase activity"/>
    <property type="evidence" value="ECO:0007669"/>
    <property type="project" value="InterPro"/>
</dbReference>
<evidence type="ECO:0008006" key="18">
    <source>
        <dbReference type="Google" id="ProtNLM"/>
    </source>
</evidence>
<dbReference type="SUPFAM" id="SSF57424">
    <property type="entry name" value="LDL receptor-like module"/>
    <property type="match status" value="1"/>
</dbReference>
<dbReference type="Gene3D" id="2.40.128.620">
    <property type="match status" value="1"/>
</dbReference>
<evidence type="ECO:0000256" key="2">
    <source>
        <dbReference type="ARBA" id="ARBA00022670"/>
    </source>
</evidence>
<dbReference type="SUPFAM" id="SSF56487">
    <property type="entry name" value="SRCR-like"/>
    <property type="match status" value="3"/>
</dbReference>
<keyword evidence="2 13" id="KW-0645">Protease</keyword>
<dbReference type="PROSITE" id="PS50287">
    <property type="entry name" value="SRCR_2"/>
    <property type="match status" value="3"/>
</dbReference>
<dbReference type="InterPro" id="IPR036055">
    <property type="entry name" value="LDL_receptor-like_sf"/>
</dbReference>
<dbReference type="InterPro" id="IPR033116">
    <property type="entry name" value="TRYPSIN_SER"/>
</dbReference>
<protein>
    <recommendedName>
        <fullName evidence="18">Neurotrypsin</fullName>
    </recommendedName>
</protein>
<dbReference type="CDD" id="cd00112">
    <property type="entry name" value="LDLa"/>
    <property type="match status" value="1"/>
</dbReference>
<gene>
    <name evidence="16" type="ORF">Pmani_000923</name>
</gene>
<reference evidence="16" key="1">
    <citation type="submission" date="2023-11" db="EMBL/GenBank/DDBJ databases">
        <title>Genome assemblies of two species of porcelain crab, Petrolisthes cinctipes and Petrolisthes manimaculis (Anomura: Porcellanidae).</title>
        <authorList>
            <person name="Angst P."/>
        </authorList>
    </citation>
    <scope>NUCLEOTIDE SEQUENCE</scope>
    <source>
        <strain evidence="16">PB745_02</strain>
        <tissue evidence="16">Gill</tissue>
    </source>
</reference>
<dbReference type="SMART" id="SM00192">
    <property type="entry name" value="LDLa"/>
    <property type="match status" value="1"/>
</dbReference>
<evidence type="ECO:0000256" key="12">
    <source>
        <dbReference type="PROSITE-ProRule" id="PRU00196"/>
    </source>
</evidence>
<dbReference type="InterPro" id="IPR001254">
    <property type="entry name" value="Trypsin_dom"/>
</dbReference>
<evidence type="ECO:0000256" key="5">
    <source>
        <dbReference type="ARBA" id="ARBA00022737"/>
    </source>
</evidence>
<dbReference type="PRINTS" id="PR00722">
    <property type="entry name" value="CHYMOTRYPSIN"/>
</dbReference>
<keyword evidence="11" id="KW-0325">Glycoprotein</keyword>
<evidence type="ECO:0000259" key="14">
    <source>
        <dbReference type="PROSITE" id="PS50240"/>
    </source>
</evidence>
<dbReference type="GO" id="GO:0006508">
    <property type="term" value="P:proteolysis"/>
    <property type="evidence" value="ECO:0007669"/>
    <property type="project" value="UniProtKB-KW"/>
</dbReference>
<dbReference type="PROSITE" id="PS00135">
    <property type="entry name" value="TRYPSIN_SER"/>
    <property type="match status" value="1"/>
</dbReference>
<evidence type="ECO:0000256" key="4">
    <source>
        <dbReference type="ARBA" id="ARBA00022729"/>
    </source>
</evidence>
<dbReference type="SMART" id="SM00202">
    <property type="entry name" value="SR"/>
    <property type="match status" value="3"/>
</dbReference>
<sequence length="828" mass="91192">MSRLGTEKRKFGDSAVEHSDLCRTTVEQPTPRPVEDHVYQPISSITTVTSTCQLYQLVSRASGHADNRCAPVSDRHYQRDEIPIVNIIITRCWSLATAAVLHALSLIGITKQKARTHMDNQVRTQMHSWPQLWRHVESFGGGGIQTDPLAQLETEIKREDVNRMRQEEQIYEPLNNTTRIKEKMMGVQRVRVINGGTPNQGNLQVNVAGMWGYVCDDGFGFVEADIACRSLGYERALTFTRNNHFGSKKSGWWKERVKLFVDEVDCSGVEDNPNATLKDCVSFPLGHHDCLYSEIAGVVCATSSQVSLCPPYQFSCPDNPTTCLHRDKVCDGNPDCPNASDEKESLCEDEAVTRVRMERVAHVPGASLGRVEVKRQGQWGTVCDQGFTAQDAKVVCRSLGHEGGWAVPFYGSYLGRGTGPIWLQEPQCRGDEAWLGQCNNAVWDNYTDSCHNHLQDISVFCHDQSVKVRLVEGRGVKEGRVEVQLGGQWGTLCDTAFDHLDAQVVCSTVGLSGEAETMKVIGEGNKGPMWPLLLDCQGTETTLHECRIRIALSPCPRTASAGVICTTRHGTVDQLLREALPGECGMPEDASTKFLLTLAKPQRELVCGGSILAEDLVVTAAHCVDGLSSSSFVVTVGNYNSNYLENFEEEFHVERRVIHEHYNRSSLSNDIALLKLQRKGRRGIRFGERVQPICLPSTTDTLDALQSCTVAGSGPLVFLGEPTTVPREAFLRILPDYLCESVPEYGGSEMYSSSMLCAGQVGSFVNPCRGDSGSPLACMSPTGRRTLYGVVSYGLPCINATAPDGYTRITKFLPWLLGTISNLQNDVI</sequence>
<dbReference type="Pfam" id="PF00530">
    <property type="entry name" value="SRCR"/>
    <property type="match status" value="3"/>
</dbReference>
<evidence type="ECO:0000256" key="3">
    <source>
        <dbReference type="ARBA" id="ARBA00022692"/>
    </source>
</evidence>
<dbReference type="InterPro" id="IPR001314">
    <property type="entry name" value="Peptidase_S1A"/>
</dbReference>
<dbReference type="InterPro" id="IPR023415">
    <property type="entry name" value="LDLR_class-A_CS"/>
</dbReference>
<dbReference type="PROSITE" id="PS50240">
    <property type="entry name" value="TRYPSIN_DOM"/>
    <property type="match status" value="1"/>
</dbReference>
<dbReference type="InterPro" id="IPR018114">
    <property type="entry name" value="TRYPSIN_HIS"/>
</dbReference>
<proteinExistence type="predicted"/>
<keyword evidence="4" id="KW-0732">Signal</keyword>
<evidence type="ECO:0000256" key="10">
    <source>
        <dbReference type="ARBA" id="ARBA00023157"/>
    </source>
</evidence>
<dbReference type="InterPro" id="IPR036772">
    <property type="entry name" value="SRCR-like_dom_sf"/>
</dbReference>
<evidence type="ECO:0000256" key="13">
    <source>
        <dbReference type="RuleBase" id="RU363034"/>
    </source>
</evidence>
<dbReference type="CDD" id="cd00190">
    <property type="entry name" value="Tryp_SPc"/>
    <property type="match status" value="1"/>
</dbReference>
<dbReference type="InterPro" id="IPR043504">
    <property type="entry name" value="Peptidase_S1_PA_chymotrypsin"/>
</dbReference>
<keyword evidence="5" id="KW-0677">Repeat</keyword>
<keyword evidence="7 13" id="KW-0720">Serine protease</keyword>
<dbReference type="Pfam" id="PF00089">
    <property type="entry name" value="Trypsin"/>
    <property type="match status" value="1"/>
</dbReference>
<feature type="domain" description="SRCR" evidence="15">
    <location>
        <begin position="468"/>
        <end position="566"/>
    </location>
</feature>
<name>A0AAE1QLI6_9EUCA</name>
<dbReference type="InterPro" id="IPR002172">
    <property type="entry name" value="LDrepeatLR_classA_rpt"/>
</dbReference>
<feature type="domain" description="SRCR" evidence="15">
    <location>
        <begin position="190"/>
        <end position="301"/>
    </location>
</feature>
<evidence type="ECO:0000256" key="1">
    <source>
        <dbReference type="ARBA" id="ARBA00004167"/>
    </source>
</evidence>
<keyword evidence="6 13" id="KW-0378">Hydrolase</keyword>
<dbReference type="PRINTS" id="PR00258">
    <property type="entry name" value="SPERACTRCPTR"/>
</dbReference>
<dbReference type="FunFam" id="3.10.250.10:FF:000001">
    <property type="entry name" value="Lysyl oxidase 4 isoform X1"/>
    <property type="match status" value="1"/>
</dbReference>
<evidence type="ECO:0000256" key="8">
    <source>
        <dbReference type="ARBA" id="ARBA00022989"/>
    </source>
</evidence>
<dbReference type="AlphaFoldDB" id="A0AAE1QLI6"/>
<feature type="disulfide bond" evidence="12">
    <location>
        <begin position="428"/>
        <end position="438"/>
    </location>
</feature>
<dbReference type="Gene3D" id="2.40.10.10">
    <property type="entry name" value="Trypsin-like serine proteases"/>
    <property type="match status" value="1"/>
</dbReference>
<evidence type="ECO:0000256" key="11">
    <source>
        <dbReference type="ARBA" id="ARBA00023180"/>
    </source>
</evidence>
<feature type="domain" description="SRCR" evidence="15">
    <location>
        <begin position="355"/>
        <end position="462"/>
    </location>
</feature>
<dbReference type="SUPFAM" id="SSF50494">
    <property type="entry name" value="Trypsin-like serine proteases"/>
    <property type="match status" value="1"/>
</dbReference>
<evidence type="ECO:0000313" key="16">
    <source>
        <dbReference type="EMBL" id="KAK4328676.1"/>
    </source>
</evidence>
<comment type="caution">
    <text evidence="16">The sequence shown here is derived from an EMBL/GenBank/DDBJ whole genome shotgun (WGS) entry which is preliminary data.</text>
</comment>